<evidence type="ECO:0000313" key="2">
    <source>
        <dbReference type="EMBL" id="KAJ8446726.1"/>
    </source>
</evidence>
<protein>
    <submittedName>
        <fullName evidence="2">Uncharacterized protein</fullName>
    </submittedName>
</protein>
<organism evidence="2 3">
    <name type="scientific">Carnegiea gigantea</name>
    <dbReference type="NCBI Taxonomy" id="171969"/>
    <lineage>
        <taxon>Eukaryota</taxon>
        <taxon>Viridiplantae</taxon>
        <taxon>Streptophyta</taxon>
        <taxon>Embryophyta</taxon>
        <taxon>Tracheophyta</taxon>
        <taxon>Spermatophyta</taxon>
        <taxon>Magnoliopsida</taxon>
        <taxon>eudicotyledons</taxon>
        <taxon>Gunneridae</taxon>
        <taxon>Pentapetalae</taxon>
        <taxon>Caryophyllales</taxon>
        <taxon>Cactineae</taxon>
        <taxon>Cactaceae</taxon>
        <taxon>Cactoideae</taxon>
        <taxon>Echinocereeae</taxon>
        <taxon>Carnegiea</taxon>
    </lineage>
</organism>
<dbReference type="GO" id="GO:0016740">
    <property type="term" value="F:transferase activity"/>
    <property type="evidence" value="ECO:0007669"/>
    <property type="project" value="UniProtKB-KW"/>
</dbReference>
<dbReference type="Gene3D" id="3.30.559.10">
    <property type="entry name" value="Chloramphenicol acetyltransferase-like domain"/>
    <property type="match status" value="1"/>
</dbReference>
<evidence type="ECO:0000256" key="1">
    <source>
        <dbReference type="ARBA" id="ARBA00022679"/>
    </source>
</evidence>
<dbReference type="PANTHER" id="PTHR31896:SF12">
    <property type="entry name" value="HXXXD-TYPE ACYL-TRANSFERASE FAMILY PROTEIN"/>
    <property type="match status" value="1"/>
</dbReference>
<evidence type="ECO:0000313" key="3">
    <source>
        <dbReference type="Proteomes" id="UP001153076"/>
    </source>
</evidence>
<gene>
    <name evidence="2" type="ORF">Cgig2_002888</name>
</gene>
<dbReference type="Proteomes" id="UP001153076">
    <property type="component" value="Unassembled WGS sequence"/>
</dbReference>
<keyword evidence="1" id="KW-0808">Transferase</keyword>
<dbReference type="AlphaFoldDB" id="A0A9Q1KLL6"/>
<comment type="caution">
    <text evidence="2">The sequence shown here is derived from an EMBL/GenBank/DDBJ whole genome shotgun (WGS) entry which is preliminary data.</text>
</comment>
<name>A0A9Q1KLL6_9CARY</name>
<reference evidence="2" key="1">
    <citation type="submission" date="2022-04" db="EMBL/GenBank/DDBJ databases">
        <title>Carnegiea gigantea Genome sequencing and assembly v2.</title>
        <authorList>
            <person name="Copetti D."/>
            <person name="Sanderson M.J."/>
            <person name="Burquez A."/>
            <person name="Wojciechowski M.F."/>
        </authorList>
    </citation>
    <scope>NUCLEOTIDE SEQUENCE</scope>
    <source>
        <strain evidence="2">SGP5-SGP5p</strain>
        <tissue evidence="2">Aerial part</tissue>
    </source>
</reference>
<keyword evidence="3" id="KW-1185">Reference proteome</keyword>
<dbReference type="OrthoDB" id="1862401at2759"/>
<sequence>MENHLAKSQVKLISESRIKPKNEIEQSKHPHYLLGPGDLLHLSTQYMQFADRLATVKHEDEHACWIYVDCHNGPGARFVHGTAVGGAVPVANIVSYSPVVLPIVRSFFDLGERAVINYYDAVVNHLGLKIGVFMNVTISQAPIFEPIYPYGYGTIIKLLYSDPDELLTFFNMELQLSERFFHFLPASLAKLKVRVNVGFNDESNTISSVQALSALVWRSMTQA</sequence>
<dbReference type="InterPro" id="IPR051283">
    <property type="entry name" value="Sec_Metabolite_Acyltrans"/>
</dbReference>
<accession>A0A9Q1KLL6</accession>
<dbReference type="PANTHER" id="PTHR31896">
    <property type="entry name" value="FAMILY REGULATORY PROTEIN, PUTATIVE (AFU_ORTHOLOGUE AFUA_3G14730)-RELATED"/>
    <property type="match status" value="1"/>
</dbReference>
<proteinExistence type="predicted"/>
<dbReference type="EMBL" id="JAKOGI010000051">
    <property type="protein sequence ID" value="KAJ8446726.1"/>
    <property type="molecule type" value="Genomic_DNA"/>
</dbReference>
<dbReference type="InterPro" id="IPR023213">
    <property type="entry name" value="CAT-like_dom_sf"/>
</dbReference>